<dbReference type="InterPro" id="IPR036249">
    <property type="entry name" value="Thioredoxin-like_sf"/>
</dbReference>
<dbReference type="PANTHER" id="PTHR43601:SF3">
    <property type="entry name" value="THIOREDOXIN, MITOCHONDRIAL"/>
    <property type="match status" value="1"/>
</dbReference>
<keyword evidence="1" id="KW-0676">Redox-active center</keyword>
<gene>
    <name evidence="3" type="ORF">GJQ55_07085</name>
</gene>
<protein>
    <recommendedName>
        <fullName evidence="2">Thioredoxin domain-containing protein</fullName>
    </recommendedName>
</protein>
<dbReference type="Proteomes" id="UP000596074">
    <property type="component" value="Chromosome"/>
</dbReference>
<dbReference type="PROSITE" id="PS00194">
    <property type="entry name" value="THIOREDOXIN_1"/>
    <property type="match status" value="1"/>
</dbReference>
<dbReference type="EMBL" id="CP046056">
    <property type="protein sequence ID" value="QQD24255.1"/>
    <property type="molecule type" value="Genomic_DNA"/>
</dbReference>
<sequence length="261" mass="28902">MPSPTIVITDAEQLRQWQQGAGQPWFLLLFTTAGCAPCRALLPVLEQTVQSSDQRLALLQVDAGQLSPLAQQYQVRSVPQVLLFQGPRLWGRLQGLQTRRQVDAFLQAFMPQPDAHSLPVPASADIAGLRRAAADAPLQAAAQAALIQSLLQQAHRPALLAEARQRLQQLPDELLRDPELARLQSLLHWLERPVPAGCEWRVAAHRQVADGHFNAAVETLLQVPQLVQRSDLQALLVELLNVLPDRQAANGYRRRLFALLA</sequence>
<dbReference type="PROSITE" id="PS51352">
    <property type="entry name" value="THIOREDOXIN_2"/>
    <property type="match status" value="1"/>
</dbReference>
<dbReference type="PANTHER" id="PTHR43601">
    <property type="entry name" value="THIOREDOXIN, MITOCHONDRIAL"/>
    <property type="match status" value="1"/>
</dbReference>
<proteinExistence type="predicted"/>
<evidence type="ECO:0000259" key="2">
    <source>
        <dbReference type="PROSITE" id="PS51352"/>
    </source>
</evidence>
<dbReference type="GO" id="GO:0045454">
    <property type="term" value="P:cell redox homeostasis"/>
    <property type="evidence" value="ECO:0007669"/>
    <property type="project" value="TreeGrafter"/>
</dbReference>
<dbReference type="SUPFAM" id="SSF52833">
    <property type="entry name" value="Thioredoxin-like"/>
    <property type="match status" value="1"/>
</dbReference>
<dbReference type="InterPro" id="IPR013766">
    <property type="entry name" value="Thioredoxin_domain"/>
</dbReference>
<dbReference type="RefSeq" id="WP_228344295.1">
    <property type="nucleotide sequence ID" value="NZ_CP046056.1"/>
</dbReference>
<dbReference type="Gene3D" id="3.40.30.10">
    <property type="entry name" value="Glutaredoxin"/>
    <property type="match status" value="1"/>
</dbReference>
<dbReference type="KEGG" id="vcw:GJQ55_07085"/>
<organism evidence="3 4">
    <name type="scientific">Venatoribacter cucullus</name>
    <dbReference type="NCBI Taxonomy" id="2661630"/>
    <lineage>
        <taxon>Bacteria</taxon>
        <taxon>Pseudomonadati</taxon>
        <taxon>Pseudomonadota</taxon>
        <taxon>Gammaproteobacteria</taxon>
        <taxon>Oceanospirillales</taxon>
        <taxon>Oceanospirillaceae</taxon>
        <taxon>Venatoribacter</taxon>
    </lineage>
</organism>
<evidence type="ECO:0000313" key="3">
    <source>
        <dbReference type="EMBL" id="QQD24255.1"/>
    </source>
</evidence>
<accession>A0A9X7YN38</accession>
<reference evidence="3 4" key="1">
    <citation type="submission" date="2019-11" db="EMBL/GenBank/DDBJ databases">
        <title>Venatorbacter sp. nov. a predator of Campylobacter and other Gram-negative bacteria.</title>
        <authorList>
            <person name="Saeedi A."/>
            <person name="Cummings N.J."/>
            <person name="Connerton I.F."/>
            <person name="Connerton P.L."/>
        </authorList>
    </citation>
    <scope>NUCLEOTIDE SEQUENCE [LARGE SCALE GENOMIC DNA]</scope>
    <source>
        <strain evidence="3">XL5</strain>
    </source>
</reference>
<feature type="domain" description="Thioredoxin" evidence="2">
    <location>
        <begin position="1"/>
        <end position="139"/>
    </location>
</feature>
<keyword evidence="4" id="KW-1185">Reference proteome</keyword>
<dbReference type="InterPro" id="IPR017937">
    <property type="entry name" value="Thioredoxin_CS"/>
</dbReference>
<evidence type="ECO:0000313" key="4">
    <source>
        <dbReference type="Proteomes" id="UP000596074"/>
    </source>
</evidence>
<evidence type="ECO:0000256" key="1">
    <source>
        <dbReference type="ARBA" id="ARBA00023284"/>
    </source>
</evidence>
<dbReference type="CDD" id="cd02947">
    <property type="entry name" value="TRX_family"/>
    <property type="match status" value="1"/>
</dbReference>
<dbReference type="GO" id="GO:0015036">
    <property type="term" value="F:disulfide oxidoreductase activity"/>
    <property type="evidence" value="ECO:0007669"/>
    <property type="project" value="UniProtKB-ARBA"/>
</dbReference>
<dbReference type="AlphaFoldDB" id="A0A9X7YN38"/>
<name>A0A9X7YN38_9GAMM</name>
<dbReference type="Pfam" id="PF00085">
    <property type="entry name" value="Thioredoxin"/>
    <property type="match status" value="1"/>
</dbReference>